<comment type="similarity">
    <text evidence="1 5">Belongs to the peptidase S8 family.</text>
</comment>
<dbReference type="PROSITE" id="PS51892">
    <property type="entry name" value="SUBTILASE"/>
    <property type="match status" value="1"/>
</dbReference>
<dbReference type="PANTHER" id="PTHR43806:SF11">
    <property type="entry name" value="CEREVISIN-RELATED"/>
    <property type="match status" value="1"/>
</dbReference>
<evidence type="ECO:0000256" key="2">
    <source>
        <dbReference type="ARBA" id="ARBA00022670"/>
    </source>
</evidence>
<feature type="domain" description="Peptidase S8/S53" evidence="6">
    <location>
        <begin position="32"/>
        <end position="252"/>
    </location>
</feature>
<evidence type="ECO:0000256" key="1">
    <source>
        <dbReference type="ARBA" id="ARBA00011073"/>
    </source>
</evidence>
<dbReference type="InterPro" id="IPR036852">
    <property type="entry name" value="Peptidase_S8/S53_dom_sf"/>
</dbReference>
<dbReference type="Gene3D" id="3.40.50.200">
    <property type="entry name" value="Peptidase S8/S53 domain"/>
    <property type="match status" value="1"/>
</dbReference>
<evidence type="ECO:0000256" key="3">
    <source>
        <dbReference type="ARBA" id="ARBA00022801"/>
    </source>
</evidence>
<dbReference type="GO" id="GO:0006508">
    <property type="term" value="P:proteolysis"/>
    <property type="evidence" value="ECO:0007669"/>
    <property type="project" value="UniProtKB-KW"/>
</dbReference>
<dbReference type="Proteomes" id="UP001059380">
    <property type="component" value="Chromosome"/>
</dbReference>
<reference evidence="7" key="1">
    <citation type="submission" date="2021-04" db="EMBL/GenBank/DDBJ databases">
        <title>Phylogenetic analysis of Acidobacteriaceae.</title>
        <authorList>
            <person name="Qiu L."/>
            <person name="Zhang Q."/>
        </authorList>
    </citation>
    <scope>NUCLEOTIDE SEQUENCE</scope>
    <source>
        <strain evidence="7">DSM 25168</strain>
    </source>
</reference>
<protein>
    <submittedName>
        <fullName evidence="7">S8 family serine peptidase</fullName>
    </submittedName>
</protein>
<evidence type="ECO:0000313" key="7">
    <source>
        <dbReference type="EMBL" id="UWZ86975.1"/>
    </source>
</evidence>
<evidence type="ECO:0000256" key="5">
    <source>
        <dbReference type="PROSITE-ProRule" id="PRU01240"/>
    </source>
</evidence>
<evidence type="ECO:0000313" key="8">
    <source>
        <dbReference type="Proteomes" id="UP001059380"/>
    </source>
</evidence>
<dbReference type="EMBL" id="CP093313">
    <property type="protein sequence ID" value="UWZ86975.1"/>
    <property type="molecule type" value="Genomic_DNA"/>
</dbReference>
<evidence type="ECO:0000259" key="6">
    <source>
        <dbReference type="Pfam" id="PF00082"/>
    </source>
</evidence>
<sequence length="268" mass="28494">MGANWNVKDPTLKGIVPYGVADRLNLRNVLEGDGLKGVCPDITLYDLRVFNADDECDEFAILGALQFVRYLNSSKSKRLIHGVNLSISLEHQVRSYACGRTPVCDECERLVSNGIVVVVAAGNTGYDDGSSLGLFGSYRQSSITDPGNAESVITVGATHRNMPHTYGVSYFSSRGPTGDGRPKPDLVAPGERIFSTAVDNGAKTMDGTSMAAPHVSGAAALLMARHNELIGNPHEVKQILCGTATDLGRTSPYQGAGLLDVLRAIESV</sequence>
<dbReference type="AlphaFoldDB" id="A0A9J7BW84"/>
<dbReference type="GO" id="GO:0004252">
    <property type="term" value="F:serine-type endopeptidase activity"/>
    <property type="evidence" value="ECO:0007669"/>
    <property type="project" value="InterPro"/>
</dbReference>
<dbReference type="PROSITE" id="PS00138">
    <property type="entry name" value="SUBTILASE_SER"/>
    <property type="match status" value="1"/>
</dbReference>
<dbReference type="Pfam" id="PF00082">
    <property type="entry name" value="Peptidase_S8"/>
    <property type="match status" value="1"/>
</dbReference>
<name>A0A9J7BW84_9BACT</name>
<accession>A0A9J7BW84</accession>
<evidence type="ECO:0000256" key="4">
    <source>
        <dbReference type="ARBA" id="ARBA00022825"/>
    </source>
</evidence>
<dbReference type="PANTHER" id="PTHR43806">
    <property type="entry name" value="PEPTIDASE S8"/>
    <property type="match status" value="1"/>
</dbReference>
<proteinExistence type="inferred from homology"/>
<dbReference type="InterPro" id="IPR023828">
    <property type="entry name" value="Peptidase_S8_Ser-AS"/>
</dbReference>
<dbReference type="InterPro" id="IPR050131">
    <property type="entry name" value="Peptidase_S8_subtilisin-like"/>
</dbReference>
<dbReference type="KEGG" id="orp:MOP44_04800"/>
<organism evidence="7 8">
    <name type="scientific">Occallatibacter riparius</name>
    <dbReference type="NCBI Taxonomy" id="1002689"/>
    <lineage>
        <taxon>Bacteria</taxon>
        <taxon>Pseudomonadati</taxon>
        <taxon>Acidobacteriota</taxon>
        <taxon>Terriglobia</taxon>
        <taxon>Terriglobales</taxon>
        <taxon>Acidobacteriaceae</taxon>
        <taxon>Occallatibacter</taxon>
    </lineage>
</organism>
<gene>
    <name evidence="7" type="ORF">MOP44_04800</name>
</gene>
<keyword evidence="8" id="KW-1185">Reference proteome</keyword>
<keyword evidence="3" id="KW-0378">Hydrolase</keyword>
<keyword evidence="4" id="KW-0720">Serine protease</keyword>
<keyword evidence="2" id="KW-0645">Protease</keyword>
<dbReference type="InterPro" id="IPR000209">
    <property type="entry name" value="Peptidase_S8/S53_dom"/>
</dbReference>
<comment type="caution">
    <text evidence="5">Lacks conserved residue(s) required for the propagation of feature annotation.</text>
</comment>
<dbReference type="SUPFAM" id="SSF52743">
    <property type="entry name" value="Subtilisin-like"/>
    <property type="match status" value="1"/>
</dbReference>